<keyword evidence="3" id="KW-0812">Transmembrane</keyword>
<dbReference type="GO" id="GO:0016020">
    <property type="term" value="C:membrane"/>
    <property type="evidence" value="ECO:0007669"/>
    <property type="project" value="GOC"/>
</dbReference>
<evidence type="ECO:0000256" key="2">
    <source>
        <dbReference type="ARBA" id="ARBA00022801"/>
    </source>
</evidence>
<dbReference type="InterPro" id="IPR051158">
    <property type="entry name" value="Metallophosphoesterase_sf"/>
</dbReference>
<feature type="domain" description="Calcineurin-like phosphoesterase" evidence="4">
    <location>
        <begin position="158"/>
        <end position="337"/>
    </location>
</feature>
<feature type="transmembrane region" description="Helical" evidence="3">
    <location>
        <begin position="34"/>
        <end position="51"/>
    </location>
</feature>
<evidence type="ECO:0000256" key="1">
    <source>
        <dbReference type="ARBA" id="ARBA00022723"/>
    </source>
</evidence>
<keyword evidence="8" id="KW-1185">Reference proteome</keyword>
<comment type="caution">
    <text evidence="5">The sequence shown here is derived from an EMBL/GenBank/DDBJ whole genome shotgun (WGS) entry which is preliminary data.</text>
</comment>
<dbReference type="GO" id="GO:0046872">
    <property type="term" value="F:metal ion binding"/>
    <property type="evidence" value="ECO:0007669"/>
    <property type="project" value="UniProtKB-KW"/>
</dbReference>
<organism evidence="5 7">
    <name type="scientific">Capnocytophaga catalasegens</name>
    <dbReference type="NCBI Taxonomy" id="1004260"/>
    <lineage>
        <taxon>Bacteria</taxon>
        <taxon>Pseudomonadati</taxon>
        <taxon>Bacteroidota</taxon>
        <taxon>Flavobacteriia</taxon>
        <taxon>Flavobacteriales</taxon>
        <taxon>Flavobacteriaceae</taxon>
        <taxon>Capnocytophaga</taxon>
    </lineage>
</organism>
<dbReference type="RefSeq" id="WP_264847249.1">
    <property type="nucleotide sequence ID" value="NZ_BPMA01000044.1"/>
</dbReference>
<sequence>MHNFINYLCIFYVVMMLLGAIAIRKALVRRRYVYIYYLISAILLGYFLWVWNSSFEGIWDNHRQYSFGFLLSWLFFTTILTLFVVGEDGIRLLSVPFRLKKTPKIPSRRRFVSLLGLGIASIPFAGMLHGIFRGRYNYRVIKHTLFFDDLPQAFDGYKITHISDIHSGSFDNKQKVLYGIDLINEQQSDVIFFTGDLVNNKAQEMDNWLDVFDKLKAKDGVFSVLGNHDYGDYVQWRSSEEKEANLQQIKKIHKQLGYNLLLNESTFIEKENQRIAIIGVENWGEGFVKKGDLQKALKETEPTDFKLLLSHDPTHWQYQVIENPVPIHLTLSGHTHGMQFGIEIPNWIKWSPVQWRYKYWGGIYIENNRYINVNRGFGYLAFPGRVGMPPEITVIELRKKVA</sequence>
<reference evidence="5 8" key="1">
    <citation type="submission" date="2021-11" db="EMBL/GenBank/DDBJ databases">
        <title>Draft genome sequence of Capnocytophaga sp. strain KC07075 isolated from cat oral cavity.</title>
        <authorList>
            <person name="Suzuki M."/>
            <person name="Imaoka K."/>
            <person name="Kimura M."/>
            <person name="Morikawa S."/>
            <person name="Maeda K."/>
        </authorList>
    </citation>
    <scope>NUCLEOTIDE SEQUENCE</scope>
    <source>
        <strain evidence="5">KC07075</strain>
        <strain evidence="6 8">KC07079</strain>
    </source>
</reference>
<dbReference type="AlphaFoldDB" id="A0AAV5AU23"/>
<keyword evidence="1" id="KW-0479">Metal-binding</keyword>
<dbReference type="CDD" id="cd07385">
    <property type="entry name" value="MPP_YkuE_C"/>
    <property type="match status" value="1"/>
</dbReference>
<evidence type="ECO:0000313" key="5">
    <source>
        <dbReference type="EMBL" id="GJM50893.1"/>
    </source>
</evidence>
<evidence type="ECO:0000259" key="4">
    <source>
        <dbReference type="Pfam" id="PF00149"/>
    </source>
</evidence>
<dbReference type="InterPro" id="IPR029052">
    <property type="entry name" value="Metallo-depent_PP-like"/>
</dbReference>
<evidence type="ECO:0000256" key="3">
    <source>
        <dbReference type="SAM" id="Phobius"/>
    </source>
</evidence>
<dbReference type="SUPFAM" id="SSF56300">
    <property type="entry name" value="Metallo-dependent phosphatases"/>
    <property type="match status" value="1"/>
</dbReference>
<dbReference type="GO" id="GO:0008758">
    <property type="term" value="F:UDP-2,3-diacylglucosamine hydrolase activity"/>
    <property type="evidence" value="ECO:0007669"/>
    <property type="project" value="TreeGrafter"/>
</dbReference>
<keyword evidence="3" id="KW-1133">Transmembrane helix</keyword>
<proteinExistence type="predicted"/>
<dbReference type="Proteomes" id="UP001207736">
    <property type="component" value="Unassembled WGS sequence"/>
</dbReference>
<dbReference type="InterPro" id="IPR004843">
    <property type="entry name" value="Calcineurin-like_PHP"/>
</dbReference>
<name>A0AAV5AU23_9FLAO</name>
<protein>
    <submittedName>
        <fullName evidence="5">Phosphoesterase</fullName>
    </submittedName>
</protein>
<dbReference type="GO" id="GO:0009245">
    <property type="term" value="P:lipid A biosynthetic process"/>
    <property type="evidence" value="ECO:0007669"/>
    <property type="project" value="TreeGrafter"/>
</dbReference>
<keyword evidence="2" id="KW-0378">Hydrolase</keyword>
<gene>
    <name evidence="5" type="ORF">RCZ15_18660</name>
    <name evidence="6" type="ORF">RCZ16_20530</name>
</gene>
<evidence type="ECO:0000313" key="8">
    <source>
        <dbReference type="Proteomes" id="UP001208692"/>
    </source>
</evidence>
<feature type="transmembrane region" description="Helical" evidence="3">
    <location>
        <begin position="71"/>
        <end position="90"/>
    </location>
</feature>
<evidence type="ECO:0000313" key="7">
    <source>
        <dbReference type="Proteomes" id="UP001207736"/>
    </source>
</evidence>
<dbReference type="Pfam" id="PF00149">
    <property type="entry name" value="Metallophos"/>
    <property type="match status" value="1"/>
</dbReference>
<dbReference type="PANTHER" id="PTHR31302">
    <property type="entry name" value="TRANSMEMBRANE PROTEIN WITH METALLOPHOSPHOESTERASE DOMAIN-RELATED"/>
    <property type="match status" value="1"/>
</dbReference>
<feature type="transmembrane region" description="Helical" evidence="3">
    <location>
        <begin position="5"/>
        <end position="22"/>
    </location>
</feature>
<evidence type="ECO:0000313" key="6">
    <source>
        <dbReference type="EMBL" id="GJM53737.1"/>
    </source>
</evidence>
<dbReference type="Proteomes" id="UP001208692">
    <property type="component" value="Unassembled WGS sequence"/>
</dbReference>
<dbReference type="PANTHER" id="PTHR31302:SF31">
    <property type="entry name" value="PHOSPHODIESTERASE YAEI"/>
    <property type="match status" value="1"/>
</dbReference>
<dbReference type="EMBL" id="BQKA01000034">
    <property type="protein sequence ID" value="GJM50893.1"/>
    <property type="molecule type" value="Genomic_DNA"/>
</dbReference>
<dbReference type="EMBL" id="BQKB01000049">
    <property type="protein sequence ID" value="GJM53737.1"/>
    <property type="molecule type" value="Genomic_DNA"/>
</dbReference>
<keyword evidence="3" id="KW-0472">Membrane</keyword>
<accession>A0AAV5AU23</accession>
<dbReference type="Gene3D" id="3.60.21.10">
    <property type="match status" value="1"/>
</dbReference>
<feature type="transmembrane region" description="Helical" evidence="3">
    <location>
        <begin position="111"/>
        <end position="132"/>
    </location>
</feature>